<gene>
    <name evidence="2" type="ORF">BKA00_005441</name>
</gene>
<proteinExistence type="predicted"/>
<evidence type="ECO:0000313" key="2">
    <source>
        <dbReference type="EMBL" id="MBB6398527.1"/>
    </source>
</evidence>
<dbReference type="Proteomes" id="UP000546324">
    <property type="component" value="Unassembled WGS sequence"/>
</dbReference>
<evidence type="ECO:0000313" key="3">
    <source>
        <dbReference type="Proteomes" id="UP000546324"/>
    </source>
</evidence>
<name>A0A7X0G4F2_9ACTN</name>
<keyword evidence="1" id="KW-0732">Signal</keyword>
<reference evidence="2 3" key="1">
    <citation type="submission" date="2020-08" db="EMBL/GenBank/DDBJ databases">
        <title>Sequencing the genomes of 1000 actinobacteria strains.</title>
        <authorList>
            <person name="Klenk H.-P."/>
        </authorList>
    </citation>
    <scope>NUCLEOTIDE SEQUENCE [LARGE SCALE GENOMIC DNA]</scope>
    <source>
        <strain evidence="2 3">DSM 43675</strain>
    </source>
</reference>
<sequence>MANLSTAAAGRRLAALAAAPLLFGLATPLAAQAAAVAVESTSVSPSTIGAGEEALQKVTLTEPAPAGGTVVELRDLTEFGDPNYAWSTGRKVTVPEGRRTVAFPIRVESEDRTTVTRLQASANGTAAETAITVEPPNWSDQAVTGFWVKQQYGQAFAVTGTTVTGTVHITAPAPVGGLAVDLRNDPVWNTTAYAAPYVVVPAGATSATFPIRATADKEPRYVGMTADLGNNVLTSSLIGVPAQFSVGQVREIRNTPGYWPNHGTVGLGDIWHPFGAVIRLASDTPGVTVPSELRLSSSELGRTFPVEVDPSVPIGTKVKITASWVLGPSPVTTEITIQD</sequence>
<evidence type="ECO:0000256" key="1">
    <source>
        <dbReference type="SAM" id="SignalP"/>
    </source>
</evidence>
<comment type="caution">
    <text evidence="2">The sequence shown here is derived from an EMBL/GenBank/DDBJ whole genome shotgun (WGS) entry which is preliminary data.</text>
</comment>
<keyword evidence="3" id="KW-1185">Reference proteome</keyword>
<dbReference type="RefSeq" id="WP_185029542.1">
    <property type="nucleotide sequence ID" value="NZ_JACHMQ010000001.1"/>
</dbReference>
<accession>A0A7X0G4F2</accession>
<dbReference type="AlphaFoldDB" id="A0A7X0G4F2"/>
<protein>
    <submittedName>
        <fullName evidence="2">Uncharacterized protein</fullName>
    </submittedName>
</protein>
<organism evidence="2 3">
    <name type="scientific">Actinomadura coerulea</name>
    <dbReference type="NCBI Taxonomy" id="46159"/>
    <lineage>
        <taxon>Bacteria</taxon>
        <taxon>Bacillati</taxon>
        <taxon>Actinomycetota</taxon>
        <taxon>Actinomycetes</taxon>
        <taxon>Streptosporangiales</taxon>
        <taxon>Thermomonosporaceae</taxon>
        <taxon>Actinomadura</taxon>
    </lineage>
</organism>
<dbReference type="EMBL" id="JACHMQ010000001">
    <property type="protein sequence ID" value="MBB6398527.1"/>
    <property type="molecule type" value="Genomic_DNA"/>
</dbReference>
<feature type="chain" id="PRO_5030905015" evidence="1">
    <location>
        <begin position="34"/>
        <end position="339"/>
    </location>
</feature>
<feature type="signal peptide" evidence="1">
    <location>
        <begin position="1"/>
        <end position="33"/>
    </location>
</feature>